<comment type="caution">
    <text evidence="2">The sequence shown here is derived from an EMBL/GenBank/DDBJ whole genome shotgun (WGS) entry which is preliminary data.</text>
</comment>
<evidence type="ECO:0000259" key="1">
    <source>
        <dbReference type="Pfam" id="PF05699"/>
    </source>
</evidence>
<dbReference type="PANTHER" id="PTHR47611:SF3">
    <property type="entry name" value="HAT C-TERMINAL DIMERISATION DOMAIN-CONTAINING PROTEIN"/>
    <property type="match status" value="1"/>
</dbReference>
<dbReference type="InterPro" id="IPR012337">
    <property type="entry name" value="RNaseH-like_sf"/>
</dbReference>
<name>A0A164ECY5_9CRUS</name>
<proteinExistence type="predicted"/>
<dbReference type="EMBL" id="LRGB01024120">
    <property type="protein sequence ID" value="KZR96663.1"/>
    <property type="molecule type" value="Genomic_DNA"/>
</dbReference>
<dbReference type="SUPFAM" id="SSF53098">
    <property type="entry name" value="Ribonuclease H-like"/>
    <property type="match status" value="1"/>
</dbReference>
<gene>
    <name evidence="2" type="ORF">APZ42_008874</name>
</gene>
<protein>
    <submittedName>
        <fullName evidence="2">Zinc finger BED domain-containing-like protein</fullName>
    </submittedName>
</protein>
<accession>A0A164ECY5</accession>
<dbReference type="GO" id="GO:0046983">
    <property type="term" value="F:protein dimerization activity"/>
    <property type="evidence" value="ECO:0007669"/>
    <property type="project" value="InterPro"/>
</dbReference>
<dbReference type="Pfam" id="PF05699">
    <property type="entry name" value="Dimer_Tnp_hAT"/>
    <property type="match status" value="1"/>
</dbReference>
<evidence type="ECO:0000313" key="2">
    <source>
        <dbReference type="EMBL" id="KZR96663.1"/>
    </source>
</evidence>
<dbReference type="InterPro" id="IPR008906">
    <property type="entry name" value="HATC_C_dom"/>
</dbReference>
<reference evidence="2 3" key="1">
    <citation type="submission" date="2016-03" db="EMBL/GenBank/DDBJ databases">
        <title>EvidentialGene: Evidence-directed Construction of Genes on Genomes.</title>
        <authorList>
            <person name="Gilbert D.G."/>
            <person name="Choi J.-H."/>
            <person name="Mockaitis K."/>
            <person name="Colbourne J."/>
            <person name="Pfrender M."/>
        </authorList>
    </citation>
    <scope>NUCLEOTIDE SEQUENCE [LARGE SCALE GENOMIC DNA]</scope>
    <source>
        <strain evidence="2 3">Xinb3</strain>
        <tissue evidence="2">Complete organism</tissue>
    </source>
</reference>
<dbReference type="AlphaFoldDB" id="A0A164ECY5"/>
<dbReference type="OrthoDB" id="6381972at2759"/>
<feature type="domain" description="HAT C-terminal dimerisation" evidence="1">
    <location>
        <begin position="70"/>
        <end position="148"/>
    </location>
</feature>
<sequence length="154" mass="17731">MYHTEVSHVEKQLENLLYGTSHEEGDIPSTLSTSNRRSLWAAHDHRVERINEASSRPSSNSRANAINLIREYKLHPMIARHEDPLQWWKSKSDHCLLKHFLPLIEKIHCIPATSVPSEQVFSHASDLISAKRSRLSGSTVEMLLFLNRYNSLNH</sequence>
<organism evidence="2 3">
    <name type="scientific">Daphnia magna</name>
    <dbReference type="NCBI Taxonomy" id="35525"/>
    <lineage>
        <taxon>Eukaryota</taxon>
        <taxon>Metazoa</taxon>
        <taxon>Ecdysozoa</taxon>
        <taxon>Arthropoda</taxon>
        <taxon>Crustacea</taxon>
        <taxon>Branchiopoda</taxon>
        <taxon>Diplostraca</taxon>
        <taxon>Cladocera</taxon>
        <taxon>Anomopoda</taxon>
        <taxon>Daphniidae</taxon>
        <taxon>Daphnia</taxon>
    </lineage>
</organism>
<keyword evidence="3" id="KW-1185">Reference proteome</keyword>
<dbReference type="PANTHER" id="PTHR47611">
    <property type="entry name" value="HAT DIMERISATION DOMAIN, C-TERMINAL"/>
    <property type="match status" value="1"/>
</dbReference>
<dbReference type="Proteomes" id="UP000076858">
    <property type="component" value="Unassembled WGS sequence"/>
</dbReference>
<dbReference type="STRING" id="35525.A0A164ECY5"/>
<evidence type="ECO:0000313" key="3">
    <source>
        <dbReference type="Proteomes" id="UP000076858"/>
    </source>
</evidence>